<feature type="region of interest" description="Disordered" evidence="13">
    <location>
        <begin position="245"/>
        <end position="278"/>
    </location>
</feature>
<dbReference type="CDD" id="cd18808">
    <property type="entry name" value="SF1_C_Upf1"/>
    <property type="match status" value="1"/>
</dbReference>
<name>D8SG52_SELML</name>
<feature type="region of interest" description="Disordered" evidence="13">
    <location>
        <begin position="1731"/>
        <end position="1811"/>
    </location>
</feature>
<dbReference type="PROSITE" id="PS51746">
    <property type="entry name" value="PPM_2"/>
    <property type="match status" value="1"/>
</dbReference>
<reference evidence="16 17" key="1">
    <citation type="journal article" date="2011" name="Science">
        <title>The Selaginella genome identifies genetic changes associated with the evolution of vascular plants.</title>
        <authorList>
            <person name="Banks J.A."/>
            <person name="Nishiyama T."/>
            <person name="Hasebe M."/>
            <person name="Bowman J.L."/>
            <person name="Gribskov M."/>
            <person name="dePamphilis C."/>
            <person name="Albert V.A."/>
            <person name="Aono N."/>
            <person name="Aoyama T."/>
            <person name="Ambrose B.A."/>
            <person name="Ashton N.W."/>
            <person name="Axtell M.J."/>
            <person name="Barker E."/>
            <person name="Barker M.S."/>
            <person name="Bennetzen J.L."/>
            <person name="Bonawitz N.D."/>
            <person name="Chapple C."/>
            <person name="Cheng C."/>
            <person name="Correa L.G."/>
            <person name="Dacre M."/>
            <person name="DeBarry J."/>
            <person name="Dreyer I."/>
            <person name="Elias M."/>
            <person name="Engstrom E.M."/>
            <person name="Estelle M."/>
            <person name="Feng L."/>
            <person name="Finet C."/>
            <person name="Floyd S.K."/>
            <person name="Frommer W.B."/>
            <person name="Fujita T."/>
            <person name="Gramzow L."/>
            <person name="Gutensohn M."/>
            <person name="Harholt J."/>
            <person name="Hattori M."/>
            <person name="Heyl A."/>
            <person name="Hirai T."/>
            <person name="Hiwatashi Y."/>
            <person name="Ishikawa M."/>
            <person name="Iwata M."/>
            <person name="Karol K.G."/>
            <person name="Koehler B."/>
            <person name="Kolukisaoglu U."/>
            <person name="Kubo M."/>
            <person name="Kurata T."/>
            <person name="Lalonde S."/>
            <person name="Li K."/>
            <person name="Li Y."/>
            <person name="Litt A."/>
            <person name="Lyons E."/>
            <person name="Manning G."/>
            <person name="Maruyama T."/>
            <person name="Michael T.P."/>
            <person name="Mikami K."/>
            <person name="Miyazaki S."/>
            <person name="Morinaga S."/>
            <person name="Murata T."/>
            <person name="Mueller-Roeber B."/>
            <person name="Nelson D.R."/>
            <person name="Obara M."/>
            <person name="Oguri Y."/>
            <person name="Olmstead R.G."/>
            <person name="Onodera N."/>
            <person name="Petersen B.L."/>
            <person name="Pils B."/>
            <person name="Prigge M."/>
            <person name="Rensing S.A."/>
            <person name="Riano-Pachon D.M."/>
            <person name="Roberts A.W."/>
            <person name="Sato Y."/>
            <person name="Scheller H.V."/>
            <person name="Schulz B."/>
            <person name="Schulz C."/>
            <person name="Shakirov E.V."/>
            <person name="Shibagaki N."/>
            <person name="Shinohara N."/>
            <person name="Shippen D.E."/>
            <person name="Soerensen I."/>
            <person name="Sotooka R."/>
            <person name="Sugimoto N."/>
            <person name="Sugita M."/>
            <person name="Sumikawa N."/>
            <person name="Tanurdzic M."/>
            <person name="Theissen G."/>
            <person name="Ulvskov P."/>
            <person name="Wakazuki S."/>
            <person name="Weng J.K."/>
            <person name="Willats W.W."/>
            <person name="Wipf D."/>
            <person name="Wolf P.G."/>
            <person name="Yang L."/>
            <person name="Zimmer A.D."/>
            <person name="Zhu Q."/>
            <person name="Mitros T."/>
            <person name="Hellsten U."/>
            <person name="Loque D."/>
            <person name="Otillar R."/>
            <person name="Salamov A."/>
            <person name="Schmutz J."/>
            <person name="Shapiro H."/>
            <person name="Lindquist E."/>
            <person name="Lucas S."/>
            <person name="Rokhsar D."/>
            <person name="Grigoriev I.V."/>
        </authorList>
    </citation>
    <scope>NUCLEOTIDE SEQUENCE [LARGE SCALE GENOMIC DNA]</scope>
</reference>
<comment type="cofactor">
    <cofactor evidence="2">
        <name>Mg(2+)</name>
        <dbReference type="ChEBI" id="CHEBI:18420"/>
    </cofactor>
</comment>
<keyword evidence="4" id="KW-0479">Metal-binding</keyword>
<dbReference type="Gramene" id="EFJ16622">
    <property type="protein sequence ID" value="EFJ16622"/>
    <property type="gene ID" value="SELMODRAFT_421714"/>
</dbReference>
<dbReference type="HOGENOM" id="CLU_237841_0_0_1"/>
<evidence type="ECO:0000256" key="13">
    <source>
        <dbReference type="SAM" id="MobiDB-lite"/>
    </source>
</evidence>
<dbReference type="Gene3D" id="3.40.50.300">
    <property type="entry name" value="P-loop containing nucleotide triphosphate hydrolases"/>
    <property type="match status" value="2"/>
</dbReference>
<organism evidence="17">
    <name type="scientific">Selaginella moellendorffii</name>
    <name type="common">Spikemoss</name>
    <dbReference type="NCBI Taxonomy" id="88036"/>
    <lineage>
        <taxon>Eukaryota</taxon>
        <taxon>Viridiplantae</taxon>
        <taxon>Streptophyta</taxon>
        <taxon>Embryophyta</taxon>
        <taxon>Tracheophyta</taxon>
        <taxon>Lycopodiopsida</taxon>
        <taxon>Selaginellales</taxon>
        <taxon>Selaginellaceae</taxon>
        <taxon>Selaginella</taxon>
    </lineage>
</organism>
<dbReference type="CDD" id="cd18042">
    <property type="entry name" value="DEXXQc_SETX"/>
    <property type="match status" value="1"/>
</dbReference>
<feature type="domain" description="PPM-type phosphatase" evidence="15">
    <location>
        <begin position="1473"/>
        <end position="1724"/>
    </location>
</feature>
<evidence type="ECO:0000256" key="4">
    <source>
        <dbReference type="ARBA" id="ARBA00022723"/>
    </source>
</evidence>
<protein>
    <recommendedName>
        <fullName evidence="3">protein-serine/threonine phosphatase</fullName>
        <ecNumber evidence="3">3.1.3.16</ecNumber>
    </recommendedName>
</protein>
<keyword evidence="8" id="KW-0067">ATP-binding</keyword>
<dbReference type="SUPFAM" id="SSF52540">
    <property type="entry name" value="P-loop containing nucleoside triphosphate hydrolases"/>
    <property type="match status" value="1"/>
</dbReference>
<dbReference type="CDD" id="cd00143">
    <property type="entry name" value="PP2Cc"/>
    <property type="match status" value="1"/>
</dbReference>
<evidence type="ECO:0000256" key="6">
    <source>
        <dbReference type="ARBA" id="ARBA00022801"/>
    </source>
</evidence>
<dbReference type="InParanoid" id="D8SG52"/>
<dbReference type="SMART" id="SM00331">
    <property type="entry name" value="PP2C_SIG"/>
    <property type="match status" value="1"/>
</dbReference>
<dbReference type="InterPro" id="IPR036457">
    <property type="entry name" value="PPM-type-like_dom_sf"/>
</dbReference>
<dbReference type="PROSITE" id="PS01032">
    <property type="entry name" value="PPM_1"/>
    <property type="match status" value="1"/>
</dbReference>
<evidence type="ECO:0000256" key="8">
    <source>
        <dbReference type="ARBA" id="ARBA00022840"/>
    </source>
</evidence>
<dbReference type="GO" id="GO:0005524">
    <property type="term" value="F:ATP binding"/>
    <property type="evidence" value="ECO:0007669"/>
    <property type="project" value="UniProtKB-KW"/>
</dbReference>
<keyword evidence="6 12" id="KW-0378">Hydrolase</keyword>
<evidence type="ECO:0000256" key="10">
    <source>
        <dbReference type="ARBA" id="ARBA00022912"/>
    </source>
</evidence>
<dbReference type="InterPro" id="IPR036597">
    <property type="entry name" value="Fido-like_dom_sf"/>
</dbReference>
<feature type="domain" description="Fido" evidence="14">
    <location>
        <begin position="1131"/>
        <end position="1272"/>
    </location>
</feature>
<keyword evidence="17" id="KW-1185">Reference proteome</keyword>
<gene>
    <name evidence="16" type="ORF">SELMODRAFT_421714</name>
</gene>
<dbReference type="GO" id="GO:0004722">
    <property type="term" value="F:protein serine/threonine phosphatase activity"/>
    <property type="evidence" value="ECO:0007669"/>
    <property type="project" value="UniProtKB-EC"/>
</dbReference>
<evidence type="ECO:0000256" key="3">
    <source>
        <dbReference type="ARBA" id="ARBA00013081"/>
    </source>
</evidence>
<dbReference type="InterPro" id="IPR000222">
    <property type="entry name" value="PP2C_BS"/>
</dbReference>
<evidence type="ECO:0000256" key="2">
    <source>
        <dbReference type="ARBA" id="ARBA00001946"/>
    </source>
</evidence>
<dbReference type="eggNOG" id="KOG0698">
    <property type="taxonomic scope" value="Eukaryota"/>
</dbReference>
<dbReference type="Proteomes" id="UP000001514">
    <property type="component" value="Unassembled WGS sequence"/>
</dbReference>
<dbReference type="Gene3D" id="3.60.40.10">
    <property type="entry name" value="PPM-type phosphatase domain"/>
    <property type="match status" value="1"/>
</dbReference>
<evidence type="ECO:0000259" key="15">
    <source>
        <dbReference type="PROSITE" id="PS51746"/>
    </source>
</evidence>
<proteinExistence type="inferred from homology"/>
<dbReference type="InterPro" id="IPR041677">
    <property type="entry name" value="DNA2/NAM7_AAA_11"/>
</dbReference>
<dbReference type="GO" id="GO:0004386">
    <property type="term" value="F:helicase activity"/>
    <property type="evidence" value="ECO:0007669"/>
    <property type="project" value="UniProtKB-KW"/>
</dbReference>
<evidence type="ECO:0000256" key="11">
    <source>
        <dbReference type="ARBA" id="ARBA00023211"/>
    </source>
</evidence>
<dbReference type="InterPro" id="IPR047187">
    <property type="entry name" value="SF1_C_Upf1"/>
</dbReference>
<dbReference type="GO" id="GO:0046872">
    <property type="term" value="F:metal ion binding"/>
    <property type="evidence" value="ECO:0007669"/>
    <property type="project" value="UniProtKB-KW"/>
</dbReference>
<dbReference type="SUPFAM" id="SSF81606">
    <property type="entry name" value="PP2C-like"/>
    <property type="match status" value="1"/>
</dbReference>
<evidence type="ECO:0000256" key="9">
    <source>
        <dbReference type="ARBA" id="ARBA00022842"/>
    </source>
</evidence>
<dbReference type="STRING" id="88036.D8SG52"/>
<dbReference type="Pfam" id="PF02661">
    <property type="entry name" value="Fic"/>
    <property type="match status" value="1"/>
</dbReference>
<dbReference type="PANTHER" id="PTHR10887:SF495">
    <property type="entry name" value="HELICASE SENATAXIN ISOFORM X1-RELATED"/>
    <property type="match status" value="1"/>
</dbReference>
<dbReference type="InterPro" id="IPR027417">
    <property type="entry name" value="P-loop_NTPase"/>
</dbReference>
<dbReference type="PANTHER" id="PTHR10887">
    <property type="entry name" value="DNA2/NAM7 HELICASE FAMILY"/>
    <property type="match status" value="1"/>
</dbReference>
<dbReference type="PROSITE" id="PS51459">
    <property type="entry name" value="FIDO"/>
    <property type="match status" value="1"/>
</dbReference>
<dbReference type="EC" id="3.1.3.16" evidence="3"/>
<sequence>MQHESARALWERWRDLYNLRGHEQEILKQEWFADAFLFVEKLPDGAHLWCAPGLQHVVWQLLEPLRFYTPGSRWGGLPSLWRKLSSPLRGCIQCVCHYYAAKDFYVQEFSPGVEPLLDVLRDLDRARILMYPEGFQDDQARKILMLVMRYAENTLALNPEIHPEIMELLSGNNASRKLVESLALFRNADQRIILHGLRKLVKIFDETVSSSESTENDVILDLTDEECVNKEVVIQEAMTECVKTATEETASAKPEVASDRKKRPVSQDVPSCKKQRLEGKVGEGQQDFYDRAAFPAMLDEWHKRVLSLDIWSMHGDHSEELLEVPLTFQSYKHYLEIFRPLCFEEFKAHLERSLETMDLSRSDVVTAFSLRQEGYFHLVEFDGHTVEKRNNLLVKVYLPHSCERLSKLREMLVTESTWHLNKLTSVTTFIREQQAMAAMHLFPLLETILSASPPREISRTQSLPPQLRSKLRREYNESQLSSIAAVADQMISLIQGPPGTGKTRTILGIVSALLAHANEEAGKAEEHEMLDVLTDKHQTKFRDKLKATRILVCAQSNAAVDELVTRISKHGVYNYDGGTYWPSIVRVGDTKRVHSQAMAVHIDRLVAKRMAENAGVHNAHSPQELRSKLDEVLGNMQALAAPAEVESQDGIPKLDKLAGLQEQQRLLLSELIKVENREHGFLMGSNRKKKQAMKLEVLREADVVLTTLSGCGGHIYSTLMEFIATRDAQAAEMLFDAVIIDEAAQAVEPSTLIPLQLLKATRGKCILIGDPKQLPATVLSVPASRLLFDCSMFERFQKHGYPVSMLTTQYRMHPEIRSFPSTHYYGGQLKDGSTVLHGNRSATFHRERCFEPYRFFDIRDGQERPGSMQSLTNPDEAEFIFQLLRVLKERYPEEVRPGRIGVITPYQEQRKVLQENMRSLHSGIDVNTVDSFQGREADIIVLSTVRASFGDSQAGVGFLADVRRMNVALTRAKFSLWVVGNARTLERNPDWKALLQDCRRRGLVSSKRINDKDCSSLGYPTAASEARASYFMLEKRIARVGAMEEEAFFRVTALFVHHGFAEGLLRQRGRNSVSATVRSNRFCDILAFSFEQTVGAIYGDLSFKTEQYKELRAFYNALKLCMGAAVKEEFLSIQLLQEWHKMLIPGGGKWRTKDVFVSFEDGPEKRMPCLRLEERLDVILSELKQRIEASRGVDEAIISAAGTFVHGMEKIHPFLDGNGRLSRLCLYFLLRRVSLLPSFFWSSENGEGIDRYTVFCCFHGPDPSLLIDTLRTGILLGRRAAVGLKQAMVPSLIDNHQAAVYSEKLQYLRAYKLSVGRKVLVPVYLSLQDLVNLREVASALELVGGFNVELERTGGKVSKFIEAAAMFYVDFKKQRPFQEAIAIAWSQQQQQKLLISRDKVSRLLDFDAVPNVAAKRVRVFQDHVLVDQWCESVVSMDVDDDITELGSSLIEMAYDSFGGQSRGLHKAQDRLVRIYAVTDQGRRREMEDGCAIATGLPSGVSLVGVFDGHGGDDAARYCSSNLFKLLVRDESFEKGEFRESLHSVFLSTDEGFAGHGSTVSGTTAVVALVKEGRFFVAHAGDSYCSLVKNKQMIHLTKDHVPSNLDEADRARKSKCVVHDGVVSKDGSLSTLAVTRAIGDFEFKDNPKKSREEQAVVADPEILEQEICDGCEFLVLASDGLERKYVESCREEISKALKEKNFEALKEIVARAQSNDNKTMVIVEFLKEDERKKRDATRRDSDHDLGSDLRSKNGDGYDRIRENYRGDDRRRKDNRDYGRKRGRDHRWYPDYDQRRRGYDRRRSRTPERRSKR</sequence>
<keyword evidence="5" id="KW-0547">Nucleotide-binding</keyword>
<feature type="compositionally biased region" description="Basic and acidic residues" evidence="13">
    <location>
        <begin position="1731"/>
        <end position="1795"/>
    </location>
</feature>
<evidence type="ECO:0000313" key="16">
    <source>
        <dbReference type="EMBL" id="EFJ16622.1"/>
    </source>
</evidence>
<dbReference type="InterPro" id="IPR041679">
    <property type="entry name" value="DNA2/NAM7-like_C"/>
</dbReference>
<comment type="cofactor">
    <cofactor evidence="1">
        <name>Mn(2+)</name>
        <dbReference type="ChEBI" id="CHEBI:29035"/>
    </cofactor>
</comment>
<keyword evidence="7" id="KW-0347">Helicase</keyword>
<accession>D8SG52</accession>
<evidence type="ECO:0000259" key="14">
    <source>
        <dbReference type="PROSITE" id="PS51459"/>
    </source>
</evidence>
<dbReference type="Pfam" id="PF13087">
    <property type="entry name" value="AAA_12"/>
    <property type="match status" value="1"/>
</dbReference>
<comment type="similarity">
    <text evidence="12">Belongs to the PP2C family.</text>
</comment>
<keyword evidence="10 12" id="KW-0904">Protein phosphatase</keyword>
<evidence type="ECO:0000313" key="17">
    <source>
        <dbReference type="Proteomes" id="UP000001514"/>
    </source>
</evidence>
<evidence type="ECO:0000256" key="12">
    <source>
        <dbReference type="RuleBase" id="RU003465"/>
    </source>
</evidence>
<evidence type="ECO:0000256" key="5">
    <source>
        <dbReference type="ARBA" id="ARBA00022741"/>
    </source>
</evidence>
<keyword evidence="9" id="KW-0460">Magnesium</keyword>
<evidence type="ECO:0000256" key="7">
    <source>
        <dbReference type="ARBA" id="ARBA00022806"/>
    </source>
</evidence>
<dbReference type="InterPro" id="IPR045055">
    <property type="entry name" value="DNA2/NAM7-like"/>
</dbReference>
<dbReference type="Gene3D" id="1.10.3290.10">
    <property type="entry name" value="Fido-like domain"/>
    <property type="match status" value="1"/>
</dbReference>
<dbReference type="SMART" id="SM00332">
    <property type="entry name" value="PP2Cc"/>
    <property type="match status" value="1"/>
</dbReference>
<dbReference type="Pfam" id="PF00481">
    <property type="entry name" value="PP2C"/>
    <property type="match status" value="1"/>
</dbReference>
<dbReference type="FunFam" id="3.40.50.300:FF:000326">
    <property type="entry name" value="P-loop containing nucleoside triphosphate hydrolase"/>
    <property type="match status" value="1"/>
</dbReference>
<dbReference type="KEGG" id="smo:SELMODRAFT_421714"/>
<dbReference type="InterPro" id="IPR001932">
    <property type="entry name" value="PPM-type_phosphatase-like_dom"/>
</dbReference>
<dbReference type="EMBL" id="GL377618">
    <property type="protein sequence ID" value="EFJ16622.1"/>
    <property type="molecule type" value="Genomic_DNA"/>
</dbReference>
<keyword evidence="11" id="KW-0464">Manganese</keyword>
<dbReference type="eggNOG" id="KOG1801">
    <property type="taxonomic scope" value="Eukaryota"/>
</dbReference>
<dbReference type="SUPFAM" id="SSF140931">
    <property type="entry name" value="Fic-like"/>
    <property type="match status" value="1"/>
</dbReference>
<dbReference type="GO" id="GO:0005694">
    <property type="term" value="C:chromosome"/>
    <property type="evidence" value="ECO:0007669"/>
    <property type="project" value="UniProtKB-ARBA"/>
</dbReference>
<evidence type="ECO:0000256" key="1">
    <source>
        <dbReference type="ARBA" id="ARBA00001936"/>
    </source>
</evidence>
<dbReference type="Pfam" id="PF13086">
    <property type="entry name" value="AAA_11"/>
    <property type="match status" value="1"/>
</dbReference>
<dbReference type="InterPro" id="IPR003812">
    <property type="entry name" value="Fido"/>
</dbReference>
<dbReference type="GO" id="GO:0003723">
    <property type="term" value="F:RNA binding"/>
    <property type="evidence" value="ECO:0000318"/>
    <property type="project" value="GO_Central"/>
</dbReference>